<comment type="function">
    <text evidence="2">May mediate accelerated ATP-independent bidirectional transbilayer migration of phospholipids upon binding calcium ions that results in a loss of phospholipid asymmetry in the plasma membrane.</text>
</comment>
<dbReference type="AlphaFoldDB" id="A0AAN8RSR1"/>
<proteinExistence type="inferred from homology"/>
<organism evidence="3 6">
    <name type="scientific">Polyplax serrata</name>
    <name type="common">Common mouse louse</name>
    <dbReference type="NCBI Taxonomy" id="468196"/>
    <lineage>
        <taxon>Eukaryota</taxon>
        <taxon>Metazoa</taxon>
        <taxon>Ecdysozoa</taxon>
        <taxon>Arthropoda</taxon>
        <taxon>Hexapoda</taxon>
        <taxon>Insecta</taxon>
        <taxon>Pterygota</taxon>
        <taxon>Neoptera</taxon>
        <taxon>Paraneoptera</taxon>
        <taxon>Psocodea</taxon>
        <taxon>Troctomorpha</taxon>
        <taxon>Phthiraptera</taxon>
        <taxon>Anoplura</taxon>
        <taxon>Polyplacidae</taxon>
        <taxon>Polyplax</taxon>
    </lineage>
</organism>
<protein>
    <recommendedName>
        <fullName evidence="2">Phospholipid scramblase</fullName>
    </recommendedName>
</protein>
<evidence type="ECO:0000313" key="3">
    <source>
        <dbReference type="EMBL" id="KAK6619408.1"/>
    </source>
</evidence>
<evidence type="ECO:0000256" key="1">
    <source>
        <dbReference type="ARBA" id="ARBA00005350"/>
    </source>
</evidence>
<comment type="similarity">
    <text evidence="1 2">Belongs to the phospholipid scramblase family.</text>
</comment>
<dbReference type="EMBL" id="JAWJWF010000008">
    <property type="protein sequence ID" value="KAK6630301.1"/>
    <property type="molecule type" value="Genomic_DNA"/>
</dbReference>
<keyword evidence="2" id="KW-0449">Lipoprotein</keyword>
<reference evidence="3 6" key="1">
    <citation type="submission" date="2023-10" db="EMBL/GenBank/DDBJ databases">
        <title>Genomes of two closely related lineages of the louse Polyplax serrata with different host specificities.</title>
        <authorList>
            <person name="Martinu J."/>
            <person name="Tarabai H."/>
            <person name="Stefka J."/>
            <person name="Hypsa V."/>
        </authorList>
    </citation>
    <scope>NUCLEOTIDE SEQUENCE [LARGE SCALE GENOMIC DNA]</scope>
    <source>
        <strain evidence="4">98ZLc_SE</strain>
        <strain evidence="3">HR10_N</strain>
    </source>
</reference>
<name>A0AAN8RSR1_POLSC</name>
<keyword evidence="5" id="KW-1185">Reference proteome</keyword>
<dbReference type="Pfam" id="PF03803">
    <property type="entry name" value="Scramblase"/>
    <property type="match status" value="1"/>
</dbReference>
<comment type="caution">
    <text evidence="3">The sequence shown here is derived from an EMBL/GenBank/DDBJ whole genome shotgun (WGS) entry which is preliminary data.</text>
</comment>
<sequence>MYWAAEDSNFITRNCLGGYRPFEMRIMDSYQNEVIHLDRLARCDSCCFPCCLQKMEVSAPPGNLIGTVEQEWSLLSPKFNVKDAYGETVLKIEGPFCRIAFCGAADFQILSRDGQVQVGKISKVWSGFARELFTDSDYFGISFPLDLDVRMKAVMLGALFLIDAMFYEGNN</sequence>
<comment type="cofactor">
    <cofactor evidence="2">
        <name>Ca(2+)</name>
        <dbReference type="ChEBI" id="CHEBI:29108"/>
    </cofactor>
</comment>
<evidence type="ECO:0000313" key="4">
    <source>
        <dbReference type="EMBL" id="KAK6630301.1"/>
    </source>
</evidence>
<evidence type="ECO:0000313" key="6">
    <source>
        <dbReference type="Proteomes" id="UP001372834"/>
    </source>
</evidence>
<dbReference type="PANTHER" id="PTHR23248:SF9">
    <property type="entry name" value="PHOSPHOLIPID SCRAMBLASE"/>
    <property type="match status" value="1"/>
</dbReference>
<dbReference type="Proteomes" id="UP001359485">
    <property type="component" value="Unassembled WGS sequence"/>
</dbReference>
<dbReference type="Proteomes" id="UP001372834">
    <property type="component" value="Unassembled WGS sequence"/>
</dbReference>
<keyword evidence="2" id="KW-0564">Palmitate</keyword>
<evidence type="ECO:0000256" key="2">
    <source>
        <dbReference type="RuleBase" id="RU363116"/>
    </source>
</evidence>
<dbReference type="InterPro" id="IPR025659">
    <property type="entry name" value="Tubby-like_C"/>
</dbReference>
<dbReference type="InterPro" id="IPR005552">
    <property type="entry name" value="Scramblase"/>
</dbReference>
<dbReference type="EMBL" id="JAWJWE010000040">
    <property type="protein sequence ID" value="KAK6619408.1"/>
    <property type="molecule type" value="Genomic_DNA"/>
</dbReference>
<dbReference type="GO" id="GO:0017128">
    <property type="term" value="F:phospholipid scramblase activity"/>
    <property type="evidence" value="ECO:0007669"/>
    <property type="project" value="InterPro"/>
</dbReference>
<gene>
    <name evidence="3" type="ORF">RUM43_012165</name>
    <name evidence="4" type="ORF">RUM44_004968</name>
</gene>
<accession>A0AAN8RSR1</accession>
<evidence type="ECO:0000313" key="5">
    <source>
        <dbReference type="Proteomes" id="UP001359485"/>
    </source>
</evidence>
<keyword evidence="2" id="KW-0106">Calcium</keyword>
<dbReference type="GO" id="GO:0005886">
    <property type="term" value="C:plasma membrane"/>
    <property type="evidence" value="ECO:0007669"/>
    <property type="project" value="TreeGrafter"/>
</dbReference>
<dbReference type="SUPFAM" id="SSF54518">
    <property type="entry name" value="Tubby C-terminal domain-like"/>
    <property type="match status" value="1"/>
</dbReference>
<dbReference type="PANTHER" id="PTHR23248">
    <property type="entry name" value="PHOSPHOLIPID SCRAMBLASE-RELATED"/>
    <property type="match status" value="1"/>
</dbReference>